<dbReference type="STRING" id="360107.CHAB381_0396"/>
<reference evidence="9" key="1">
    <citation type="submission" date="2007-07" db="EMBL/GenBank/DDBJ databases">
        <title>Complete genome sequence of Campylobacter hominis ATCC BAA-381, a commensal isolated from the human gastrointestinal tract.</title>
        <authorList>
            <person name="Fouts D.E."/>
            <person name="Mongodin E.F."/>
            <person name="Puiu D."/>
            <person name="Sebastian Y."/>
            <person name="Miller W.G."/>
            <person name="Mandrell R.E."/>
            <person name="Nelson K.E."/>
        </authorList>
    </citation>
    <scope>NUCLEOTIDE SEQUENCE [LARGE SCALE GENOMIC DNA]</scope>
    <source>
        <strain evidence="9">ATCC BAA-381 / LMG 19568 / NCTC 13146 / CH001A</strain>
    </source>
</reference>
<organism evidence="8 9">
    <name type="scientific">Campylobacter hominis (strain ATCC BAA-381 / DSM 21671 / CCUG 45161 / LMG 19568 / NCTC 13146 / CH001A)</name>
    <dbReference type="NCBI Taxonomy" id="360107"/>
    <lineage>
        <taxon>Bacteria</taxon>
        <taxon>Pseudomonadati</taxon>
        <taxon>Campylobacterota</taxon>
        <taxon>Epsilonproteobacteria</taxon>
        <taxon>Campylobacterales</taxon>
        <taxon>Campylobacteraceae</taxon>
        <taxon>Campylobacter</taxon>
    </lineage>
</organism>
<evidence type="ECO:0000313" key="9">
    <source>
        <dbReference type="Proteomes" id="UP000002407"/>
    </source>
</evidence>
<dbReference type="PANTHER" id="PTHR47957:SF3">
    <property type="entry name" value="ATP-DEPENDENT HELICASE HRQ1"/>
    <property type="match status" value="1"/>
</dbReference>
<dbReference type="InterPro" id="IPR006474">
    <property type="entry name" value="Helicase_Cas3_CRISPR-ass_core"/>
</dbReference>
<dbReference type="GO" id="GO:0005524">
    <property type="term" value="F:ATP binding"/>
    <property type="evidence" value="ECO:0007669"/>
    <property type="project" value="UniProtKB-KW"/>
</dbReference>
<dbReference type="PROSITE" id="PS51192">
    <property type="entry name" value="HELICASE_ATP_BIND_1"/>
    <property type="match status" value="1"/>
</dbReference>
<evidence type="ECO:0000256" key="3">
    <source>
        <dbReference type="ARBA" id="ARBA00022806"/>
    </source>
</evidence>
<dbReference type="GO" id="GO:0006289">
    <property type="term" value="P:nucleotide-excision repair"/>
    <property type="evidence" value="ECO:0007669"/>
    <property type="project" value="TreeGrafter"/>
</dbReference>
<dbReference type="InterPro" id="IPR054712">
    <property type="entry name" value="Cas3-like_dom"/>
</dbReference>
<dbReference type="InterPro" id="IPR001650">
    <property type="entry name" value="Helicase_C-like"/>
</dbReference>
<dbReference type="InterPro" id="IPR027417">
    <property type="entry name" value="P-loop_NTPase"/>
</dbReference>
<dbReference type="GO" id="GO:0036297">
    <property type="term" value="P:interstrand cross-link repair"/>
    <property type="evidence" value="ECO:0007669"/>
    <property type="project" value="TreeGrafter"/>
</dbReference>
<keyword evidence="9" id="KW-1185">Reference proteome</keyword>
<dbReference type="InterPro" id="IPR011545">
    <property type="entry name" value="DEAD/DEAH_box_helicase_dom"/>
</dbReference>
<keyword evidence="4" id="KW-0067">ATP-binding</keyword>
<dbReference type="OrthoDB" id="9810236at2"/>
<evidence type="ECO:0000259" key="7">
    <source>
        <dbReference type="PROSITE" id="PS51643"/>
    </source>
</evidence>
<dbReference type="GO" id="GO:0016787">
    <property type="term" value="F:hydrolase activity"/>
    <property type="evidence" value="ECO:0007669"/>
    <property type="project" value="UniProtKB-KW"/>
</dbReference>
<keyword evidence="2" id="KW-0378">Hydrolase</keyword>
<protein>
    <submittedName>
        <fullName evidence="8">Crispr-associated helicase Cas3 domain protein</fullName>
    </submittedName>
</protein>
<dbReference type="SMART" id="SM00490">
    <property type="entry name" value="HELICc"/>
    <property type="match status" value="1"/>
</dbReference>
<evidence type="ECO:0000313" key="8">
    <source>
        <dbReference type="EMBL" id="ABS51173.1"/>
    </source>
</evidence>
<name>A7I0F4_CAMHC</name>
<feature type="domain" description="Helicase ATP-binding" evidence="6">
    <location>
        <begin position="253"/>
        <end position="447"/>
    </location>
</feature>
<gene>
    <name evidence="8" type="ordered locus">CHAB381_0396</name>
</gene>
<dbReference type="EMBL" id="CP000776">
    <property type="protein sequence ID" value="ABS51173.1"/>
    <property type="molecule type" value="Genomic_DNA"/>
</dbReference>
<dbReference type="NCBIfam" id="TIGR01587">
    <property type="entry name" value="cas3_core"/>
    <property type="match status" value="1"/>
</dbReference>
<keyword evidence="1" id="KW-0547">Nucleotide-binding</keyword>
<evidence type="ECO:0000256" key="1">
    <source>
        <dbReference type="ARBA" id="ARBA00022741"/>
    </source>
</evidence>
<feature type="domain" description="HD Cas3-type" evidence="7">
    <location>
        <begin position="14"/>
        <end position="196"/>
    </location>
</feature>
<evidence type="ECO:0000259" key="6">
    <source>
        <dbReference type="PROSITE" id="PS51192"/>
    </source>
</evidence>
<proteinExistence type="predicted"/>
<dbReference type="GO" id="GO:0003676">
    <property type="term" value="F:nucleic acid binding"/>
    <property type="evidence" value="ECO:0007669"/>
    <property type="project" value="InterPro"/>
</dbReference>
<sequence length="792" mass="93241">MFSVNDSFWAHKRDDKTPETLNEHTNLTKIYLEKIKKAKNLDIVINDLIVKILKDKNALKFKCLMLEIFDNLIIWHDIGKINPTFQAMKMKNKAYKRDRRVASTHSDKSFKEIKKSYEEEVFKTHNDTVIFLFYHLLSNVLNHHSTLKDGLNYDILGESILDVSFRNIDREGSQQSKEIYLLLKLHYSLLIACDFYATSEYMNDIETTDFGIFSTDEKERFFNKFKTFYNSLSKDKEIDILRNEIFKSSEQTLLENLNKNIFYLEAPTGSGKTLTSLNLALNLLNNNGNLNKIFYIFPFNTLISQTYEVFKNIFKDDEKIAVINSITPPVSKNTDDTYQENDESKYEKTYINRTFFNHPFILTSHVRLFETLFGVSKENNYPLFCLANSIVIIDEIQSYDPNLWEFMAFFLDEFAKFYNIKFIIMSATLPKISNLINSQNEWVELLKNREAVFSNPLFKDRVSPDFSLLEIKKDKIFNELINRAKEKETDKILFEFITKKSAREFYNFILDKFNGYDIFELSGDDNKLYRKKVIAATKEDKKCIVVATQIIEAGVDIDMDLGFKDIATIESEEQFLGRINRNSLKQAKVYFFDYDDANKVYRDDERMKFNTKDENLRKSLINKNFTPYYNTLLNELFSKNSKAENSLVSKRDEFFNEISALNFMQISNKMKLIKDNSEKIFLPFSIDIKKFDMSEYGDISELLDDENKLSGQKVWEAVKNINEVKSYSKRKIKVISLNALAEIFSFNVYNKFLPSPQYGYHFIDDFENLVDENGKFLRENFDNKFKNESMFL</sequence>
<dbReference type="SUPFAM" id="SSF52540">
    <property type="entry name" value="P-loop containing nucleoside triphosphate hydrolases"/>
    <property type="match status" value="1"/>
</dbReference>
<dbReference type="PANTHER" id="PTHR47957">
    <property type="entry name" value="ATP-DEPENDENT HELICASE HRQ1"/>
    <property type="match status" value="1"/>
</dbReference>
<dbReference type="Pfam" id="PF22590">
    <property type="entry name" value="Cas3-like_C_2"/>
    <property type="match status" value="1"/>
</dbReference>
<dbReference type="PROSITE" id="PS51643">
    <property type="entry name" value="HD_CAS3"/>
    <property type="match status" value="1"/>
</dbReference>
<dbReference type="AlphaFoldDB" id="A7I0F4"/>
<dbReference type="KEGG" id="cha:CHAB381_0396"/>
<dbReference type="HOGENOM" id="CLU_010123_1_1_7"/>
<dbReference type="SMART" id="SM00487">
    <property type="entry name" value="DEXDc"/>
    <property type="match status" value="1"/>
</dbReference>
<dbReference type="NCBIfam" id="TIGR01596">
    <property type="entry name" value="cas3_HD"/>
    <property type="match status" value="1"/>
</dbReference>
<dbReference type="GO" id="GO:0051607">
    <property type="term" value="P:defense response to virus"/>
    <property type="evidence" value="ECO:0007669"/>
    <property type="project" value="UniProtKB-KW"/>
</dbReference>
<dbReference type="Proteomes" id="UP000002407">
    <property type="component" value="Chromosome"/>
</dbReference>
<dbReference type="InterPro" id="IPR014001">
    <property type="entry name" value="Helicase_ATP-bd"/>
</dbReference>
<evidence type="ECO:0000256" key="4">
    <source>
        <dbReference type="ARBA" id="ARBA00022840"/>
    </source>
</evidence>
<dbReference type="RefSeq" id="WP_012108277.1">
    <property type="nucleotide sequence ID" value="NC_009714.1"/>
</dbReference>
<dbReference type="Pfam" id="PF00270">
    <property type="entry name" value="DEAD"/>
    <property type="match status" value="1"/>
</dbReference>
<dbReference type="GO" id="GO:0043138">
    <property type="term" value="F:3'-5' DNA helicase activity"/>
    <property type="evidence" value="ECO:0007669"/>
    <property type="project" value="TreeGrafter"/>
</dbReference>
<dbReference type="eggNOG" id="COG1203">
    <property type="taxonomic scope" value="Bacteria"/>
</dbReference>
<dbReference type="Gene3D" id="3.40.50.300">
    <property type="entry name" value="P-loop containing nucleotide triphosphate hydrolases"/>
    <property type="match status" value="2"/>
</dbReference>
<accession>A7I0F4</accession>
<dbReference type="InterPro" id="IPR006483">
    <property type="entry name" value="CRISPR-assoc_Cas3_HD"/>
</dbReference>
<keyword evidence="3" id="KW-0347">Helicase</keyword>
<evidence type="ECO:0000256" key="5">
    <source>
        <dbReference type="ARBA" id="ARBA00023118"/>
    </source>
</evidence>
<evidence type="ECO:0000256" key="2">
    <source>
        <dbReference type="ARBA" id="ARBA00022801"/>
    </source>
</evidence>
<keyword evidence="5" id="KW-0051">Antiviral defense</keyword>